<dbReference type="InterPro" id="IPR000114">
    <property type="entry name" value="Ribosomal_uL16_bact-type"/>
</dbReference>
<name>A0A5J4Z0P7_PORPP</name>
<gene>
    <name evidence="4" type="ORF">FVE85_2402</name>
</gene>
<dbReference type="SUPFAM" id="SSF54686">
    <property type="entry name" value="Ribosomal protein L16p/L10e"/>
    <property type="match status" value="1"/>
</dbReference>
<dbReference type="Pfam" id="PF00252">
    <property type="entry name" value="Ribosomal_L16"/>
    <property type="match status" value="1"/>
</dbReference>
<dbReference type="CDD" id="cd01433">
    <property type="entry name" value="Ribosomal_L16_L10e"/>
    <property type="match status" value="1"/>
</dbReference>
<accession>A0A5J4Z0P7</accession>
<keyword evidence="2 4" id="KW-0689">Ribosomal protein</keyword>
<protein>
    <submittedName>
        <fullName evidence="4">50S ribosomal protein L16</fullName>
    </submittedName>
</protein>
<sequence length="185" mass="21769">MSLLRPIRMRWQKPHRNFEYPVDNKKHVLQFGQYGLKVIGNYDVRVKQIRFSAKQIDTHERMIKRELRVHPLSKGIVHFWWRIYPDRPVVKLGAEQRMGKGKAEVDHFSAAPRRGQILIEFSEAPRKIIQDVAEKFQKICHLRLKLVTKPRPTFFTKPLAPDVVERLSRKSPAVPGIGLQQIYDD</sequence>
<dbReference type="GO" id="GO:0005762">
    <property type="term" value="C:mitochondrial large ribosomal subunit"/>
    <property type="evidence" value="ECO:0007669"/>
    <property type="project" value="TreeGrafter"/>
</dbReference>
<evidence type="ECO:0000313" key="4">
    <source>
        <dbReference type="EMBL" id="KAA8496247.1"/>
    </source>
</evidence>
<dbReference type="OrthoDB" id="268521at2759"/>
<keyword evidence="3" id="KW-0687">Ribonucleoprotein</keyword>
<dbReference type="PANTHER" id="PTHR12220:SF13">
    <property type="entry name" value="LARGE RIBOSOMAL SUBUNIT PROTEIN UL16M"/>
    <property type="match status" value="1"/>
</dbReference>
<dbReference type="GO" id="GO:0032543">
    <property type="term" value="P:mitochondrial translation"/>
    <property type="evidence" value="ECO:0007669"/>
    <property type="project" value="TreeGrafter"/>
</dbReference>
<dbReference type="InterPro" id="IPR047873">
    <property type="entry name" value="Ribosomal_uL16"/>
</dbReference>
<organism evidence="4 5">
    <name type="scientific">Porphyridium purpureum</name>
    <name type="common">Red alga</name>
    <name type="synonym">Porphyridium cruentum</name>
    <dbReference type="NCBI Taxonomy" id="35688"/>
    <lineage>
        <taxon>Eukaryota</taxon>
        <taxon>Rhodophyta</taxon>
        <taxon>Bangiophyceae</taxon>
        <taxon>Porphyridiales</taxon>
        <taxon>Porphyridiaceae</taxon>
        <taxon>Porphyridium</taxon>
    </lineage>
</organism>
<dbReference type="Gene3D" id="3.90.1170.10">
    <property type="entry name" value="Ribosomal protein L10e/L16"/>
    <property type="match status" value="1"/>
</dbReference>
<dbReference type="PANTHER" id="PTHR12220">
    <property type="entry name" value="50S/60S RIBOSOMAL PROTEIN L16"/>
    <property type="match status" value="1"/>
</dbReference>
<evidence type="ECO:0000256" key="3">
    <source>
        <dbReference type="ARBA" id="ARBA00023274"/>
    </source>
</evidence>
<evidence type="ECO:0000256" key="1">
    <source>
        <dbReference type="ARBA" id="ARBA00008931"/>
    </source>
</evidence>
<dbReference type="GO" id="GO:0003735">
    <property type="term" value="F:structural constituent of ribosome"/>
    <property type="evidence" value="ECO:0007669"/>
    <property type="project" value="InterPro"/>
</dbReference>
<comment type="similarity">
    <text evidence="1">Belongs to the universal ribosomal protein uL16 family.</text>
</comment>
<dbReference type="EMBL" id="VRMN01000003">
    <property type="protein sequence ID" value="KAA8496247.1"/>
    <property type="molecule type" value="Genomic_DNA"/>
</dbReference>
<keyword evidence="5" id="KW-1185">Reference proteome</keyword>
<evidence type="ECO:0000313" key="5">
    <source>
        <dbReference type="Proteomes" id="UP000324585"/>
    </source>
</evidence>
<dbReference type="AlphaFoldDB" id="A0A5J4Z0P7"/>
<dbReference type="Proteomes" id="UP000324585">
    <property type="component" value="Unassembled WGS sequence"/>
</dbReference>
<proteinExistence type="inferred from homology"/>
<dbReference type="InterPro" id="IPR016180">
    <property type="entry name" value="Ribosomal_uL16_dom"/>
</dbReference>
<comment type="caution">
    <text evidence="4">The sequence shown here is derived from an EMBL/GenBank/DDBJ whole genome shotgun (WGS) entry which is preliminary data.</text>
</comment>
<dbReference type="InterPro" id="IPR036920">
    <property type="entry name" value="Ribosomal_uL16_sf"/>
</dbReference>
<reference evidence="5" key="1">
    <citation type="journal article" date="2019" name="Nat. Commun.">
        <title>Expansion of phycobilisome linker gene families in mesophilic red algae.</title>
        <authorList>
            <person name="Lee J."/>
            <person name="Kim D."/>
            <person name="Bhattacharya D."/>
            <person name="Yoon H.S."/>
        </authorList>
    </citation>
    <scope>NUCLEOTIDE SEQUENCE [LARGE SCALE GENOMIC DNA]</scope>
    <source>
        <strain evidence="5">CCMP 1328</strain>
    </source>
</reference>
<evidence type="ECO:0000256" key="2">
    <source>
        <dbReference type="ARBA" id="ARBA00022980"/>
    </source>
</evidence>
<dbReference type="GO" id="GO:0019843">
    <property type="term" value="F:rRNA binding"/>
    <property type="evidence" value="ECO:0007669"/>
    <property type="project" value="InterPro"/>
</dbReference>